<accession>A0A448X9V7</accession>
<dbReference type="Gene3D" id="1.50.10.10">
    <property type="match status" value="1"/>
</dbReference>
<protein>
    <submittedName>
        <fullName evidence="1">Uncharacterized protein</fullName>
    </submittedName>
</protein>
<dbReference type="InterPro" id="IPR012341">
    <property type="entry name" value="6hp_glycosidase-like_sf"/>
</dbReference>
<comment type="caution">
    <text evidence="1">The sequence shown here is derived from an EMBL/GenBank/DDBJ whole genome shotgun (WGS) entry which is preliminary data.</text>
</comment>
<reference evidence="1" key="1">
    <citation type="submission" date="2018-11" db="EMBL/GenBank/DDBJ databases">
        <authorList>
            <consortium name="Pathogen Informatics"/>
        </authorList>
    </citation>
    <scope>NUCLEOTIDE SEQUENCE</scope>
</reference>
<evidence type="ECO:0000313" key="1">
    <source>
        <dbReference type="EMBL" id="VEL31890.1"/>
    </source>
</evidence>
<keyword evidence="2" id="KW-1185">Reference proteome</keyword>
<dbReference type="Proteomes" id="UP000784294">
    <property type="component" value="Unassembled WGS sequence"/>
</dbReference>
<dbReference type="AlphaFoldDB" id="A0A448X9V7"/>
<sequence>MPDTSIHFVFTCSRLGLETSPWDLSANNELHVIGDISLACQQWLLTCLPAGVTAATSVADQADFAMGVDALTWYRCRGRKLLSEIARFWASRMTYSEDKAAFEILGQLCL</sequence>
<organism evidence="1 2">
    <name type="scientific">Protopolystoma xenopodis</name>
    <dbReference type="NCBI Taxonomy" id="117903"/>
    <lineage>
        <taxon>Eukaryota</taxon>
        <taxon>Metazoa</taxon>
        <taxon>Spiralia</taxon>
        <taxon>Lophotrochozoa</taxon>
        <taxon>Platyhelminthes</taxon>
        <taxon>Monogenea</taxon>
        <taxon>Polyopisthocotylea</taxon>
        <taxon>Polystomatidea</taxon>
        <taxon>Polystomatidae</taxon>
        <taxon>Protopolystoma</taxon>
    </lineage>
</organism>
<dbReference type="EMBL" id="CAAALY010127651">
    <property type="protein sequence ID" value="VEL31890.1"/>
    <property type="molecule type" value="Genomic_DNA"/>
</dbReference>
<name>A0A448X9V7_9PLAT</name>
<dbReference type="GO" id="GO:0005975">
    <property type="term" value="P:carbohydrate metabolic process"/>
    <property type="evidence" value="ECO:0007669"/>
    <property type="project" value="InterPro"/>
</dbReference>
<dbReference type="OrthoDB" id="200349at2759"/>
<proteinExistence type="predicted"/>
<gene>
    <name evidence="1" type="ORF">PXEA_LOCUS25330</name>
</gene>
<evidence type="ECO:0000313" key="2">
    <source>
        <dbReference type="Proteomes" id="UP000784294"/>
    </source>
</evidence>